<dbReference type="Proteomes" id="UP001466933">
    <property type="component" value="Unassembled WGS sequence"/>
</dbReference>
<feature type="region of interest" description="Disordered" evidence="1">
    <location>
        <begin position="1"/>
        <end position="40"/>
    </location>
</feature>
<sequence>MTKNVQYKGMPPGLPAASPDRRCVTSPVSSPGHGESARRASMRRHAFVDNGAIVGDALALRAGSPPFVQPRLSHRPTGVASWLKQ</sequence>
<reference evidence="2 3" key="1">
    <citation type="submission" date="2024-05" db="EMBL/GenBank/DDBJ databases">
        <title>Burkholderia sp. Nov. a novel bacteria isolated from rhizosphere soil of Camellia sinensis.</title>
        <authorList>
            <person name="Dong Y."/>
        </authorList>
    </citation>
    <scope>NUCLEOTIDE SEQUENCE [LARGE SCALE GENOMIC DNA]</scope>
    <source>
        <strain evidence="2 3">GS2Y</strain>
    </source>
</reference>
<evidence type="ECO:0000313" key="3">
    <source>
        <dbReference type="Proteomes" id="UP001466933"/>
    </source>
</evidence>
<name>A0ABU9WMS0_9BURK</name>
<comment type="caution">
    <text evidence="2">The sequence shown here is derived from an EMBL/GenBank/DDBJ whole genome shotgun (WGS) entry which is preliminary data.</text>
</comment>
<evidence type="ECO:0000256" key="1">
    <source>
        <dbReference type="SAM" id="MobiDB-lite"/>
    </source>
</evidence>
<protein>
    <submittedName>
        <fullName evidence="2">Uncharacterized protein</fullName>
    </submittedName>
</protein>
<feature type="region of interest" description="Disordered" evidence="1">
    <location>
        <begin position="64"/>
        <end position="85"/>
    </location>
</feature>
<proteinExistence type="predicted"/>
<organism evidence="2 3">
    <name type="scientific">Burkholderia theae</name>
    <dbReference type="NCBI Taxonomy" id="3143496"/>
    <lineage>
        <taxon>Bacteria</taxon>
        <taxon>Pseudomonadati</taxon>
        <taxon>Pseudomonadota</taxon>
        <taxon>Betaproteobacteria</taxon>
        <taxon>Burkholderiales</taxon>
        <taxon>Burkholderiaceae</taxon>
        <taxon>Burkholderia</taxon>
    </lineage>
</organism>
<dbReference type="EMBL" id="JBCPYA010000012">
    <property type="protein sequence ID" value="MEN2473291.1"/>
    <property type="molecule type" value="Genomic_DNA"/>
</dbReference>
<accession>A0ABU9WMS0</accession>
<keyword evidence="3" id="KW-1185">Reference proteome</keyword>
<dbReference type="RefSeq" id="WP_343493930.1">
    <property type="nucleotide sequence ID" value="NZ_JBCPYA010000012.1"/>
</dbReference>
<gene>
    <name evidence="2" type="ORF">VOI36_25600</name>
</gene>
<evidence type="ECO:0000313" key="2">
    <source>
        <dbReference type="EMBL" id="MEN2473291.1"/>
    </source>
</evidence>